<feature type="compositionally biased region" description="Basic residues" evidence="1">
    <location>
        <begin position="583"/>
        <end position="596"/>
    </location>
</feature>
<dbReference type="Proteomes" id="UP000250140">
    <property type="component" value="Unassembled WGS sequence"/>
</dbReference>
<organism evidence="2 3">
    <name type="scientific">Glonium stellatum</name>
    <dbReference type="NCBI Taxonomy" id="574774"/>
    <lineage>
        <taxon>Eukaryota</taxon>
        <taxon>Fungi</taxon>
        <taxon>Dikarya</taxon>
        <taxon>Ascomycota</taxon>
        <taxon>Pezizomycotina</taxon>
        <taxon>Dothideomycetes</taxon>
        <taxon>Pleosporomycetidae</taxon>
        <taxon>Gloniales</taxon>
        <taxon>Gloniaceae</taxon>
        <taxon>Glonium</taxon>
    </lineage>
</organism>
<dbReference type="AlphaFoldDB" id="A0A8E2JM94"/>
<accession>A0A8E2JM94</accession>
<protein>
    <submittedName>
        <fullName evidence="2">Uncharacterized protein</fullName>
    </submittedName>
</protein>
<dbReference type="InterPro" id="IPR011044">
    <property type="entry name" value="Quino_amine_DH_bsu"/>
</dbReference>
<evidence type="ECO:0000313" key="2">
    <source>
        <dbReference type="EMBL" id="OCL02328.1"/>
    </source>
</evidence>
<evidence type="ECO:0000256" key="1">
    <source>
        <dbReference type="SAM" id="MobiDB-lite"/>
    </source>
</evidence>
<reference evidence="2 3" key="1">
    <citation type="journal article" date="2016" name="Nat. Commun.">
        <title>Ectomycorrhizal ecology is imprinted in the genome of the dominant symbiotic fungus Cenococcum geophilum.</title>
        <authorList>
            <consortium name="DOE Joint Genome Institute"/>
            <person name="Peter M."/>
            <person name="Kohler A."/>
            <person name="Ohm R.A."/>
            <person name="Kuo A."/>
            <person name="Krutzmann J."/>
            <person name="Morin E."/>
            <person name="Arend M."/>
            <person name="Barry K.W."/>
            <person name="Binder M."/>
            <person name="Choi C."/>
            <person name="Clum A."/>
            <person name="Copeland A."/>
            <person name="Grisel N."/>
            <person name="Haridas S."/>
            <person name="Kipfer T."/>
            <person name="LaButti K."/>
            <person name="Lindquist E."/>
            <person name="Lipzen A."/>
            <person name="Maire R."/>
            <person name="Meier B."/>
            <person name="Mihaltcheva S."/>
            <person name="Molinier V."/>
            <person name="Murat C."/>
            <person name="Poggeler S."/>
            <person name="Quandt C.A."/>
            <person name="Sperisen C."/>
            <person name="Tritt A."/>
            <person name="Tisserant E."/>
            <person name="Crous P.W."/>
            <person name="Henrissat B."/>
            <person name="Nehls U."/>
            <person name="Egli S."/>
            <person name="Spatafora J.W."/>
            <person name="Grigoriev I.V."/>
            <person name="Martin F.M."/>
        </authorList>
    </citation>
    <scope>NUCLEOTIDE SEQUENCE [LARGE SCALE GENOMIC DNA]</scope>
    <source>
        <strain evidence="2 3">CBS 207.34</strain>
    </source>
</reference>
<gene>
    <name evidence="2" type="ORF">AOQ84DRAFT_304929</name>
</gene>
<dbReference type="SUPFAM" id="SSF50969">
    <property type="entry name" value="YVTN repeat-like/Quinoprotein amine dehydrogenase"/>
    <property type="match status" value="1"/>
</dbReference>
<evidence type="ECO:0000313" key="3">
    <source>
        <dbReference type="Proteomes" id="UP000250140"/>
    </source>
</evidence>
<name>A0A8E2JM94_9PEZI</name>
<feature type="region of interest" description="Disordered" evidence="1">
    <location>
        <begin position="552"/>
        <end position="596"/>
    </location>
</feature>
<proteinExistence type="predicted"/>
<keyword evidence="3" id="KW-1185">Reference proteome</keyword>
<dbReference type="EMBL" id="KV750972">
    <property type="protein sequence ID" value="OCL02328.1"/>
    <property type="molecule type" value="Genomic_DNA"/>
</dbReference>
<sequence length="996" mass="112364">MLYKWILVFERLHGRHDIADILRDIIAQHALDSSLRLQEDSANNTESVCVIVWIKVIFDLQRTYLQACAGIDECPPYLLPCLLPSELVFSTIMYLIHVKSRLFPNQTNIITREFAKQRYFIAQTLLSGLRLLLLRNEGLDLQKKGLLQSTISAAWQHGRFYEAEQFVVSEVFSEVLDLIHTIECPNERLRPSEPAERSKAGLRTFSAGLYPLDIRPENFVPDVLISLAEENAEWIQSYWVLFDVIWAVEFAIIQRHLDRRRESNTTGFTSEPLSEADETIEKLGRCQKNLKAAIFQQPLFGEKSPRPCIIESLTATLLEWHDHEIITSPVSGQSSLPLNSVLDKSLGDFIDWLSHRKPAMQHNEVGANLPVLNFHEILKQWIDSTSEKGIENQITELEGQLTPVYVVNCPALHPLPKKLLEYKLRWCDKWAYERLQDNPPFLEWKEGVSCPRCAADTKIKCARMSEPLEVILNLLEHSTLYDYSLSQYAVADSLSCETTSLSEFGGNSISPSNQPYVLESPIIPYAESLNVPIPIPRIVDLPIPVSPLNETLDPPSSRFGLPTSRTSSTVSESNVPSPSNGKSHSRTFRIKSSLKKKAHKTKEDICRLPQSPLFAFSASGHSLILWGKGGNFLVRFDIPSNEAFSIQECRYDLAGIEVAAAGNHRCAIIAITGERRDLVVFNGIKTAPEAQLELDSSVRNIHIDVSVSRNDKYAAISLNDQLQVYQLGDRKVGQTDWANEPARPDILRADTGWFGTCKTSNLKETAEETQRQNVMIGRRLSFSPDDKLIVATHLGDHRVYIDVWDCTREPVSTISEYPRSFRLPPWTLNDGELTSVFYDGSHRNAIFTAFLSKEYPVLIPFPGYEELQNEEFGTKIVHSAQSPSGSVFAVANGMAEIVQLEYTPRGTLYPRKLKMGSSKISSAAFKPGCIILAMPHESVIQAFWIKDTKLMLRIIKVNNGETFRDYDIRPHYDRIFSGRATAATQAPVLRIPELAS</sequence>
<dbReference type="OrthoDB" id="5411560at2759"/>
<feature type="compositionally biased region" description="Polar residues" evidence="1">
    <location>
        <begin position="563"/>
        <end position="582"/>
    </location>
</feature>